<protein>
    <recommendedName>
        <fullName evidence="3">Capsid decoration protein</fullName>
    </recommendedName>
</protein>
<dbReference type="OrthoDB" id="16595at10239"/>
<organism evidence="1 2">
    <name type="scientific">Corynebacterium phage C3PO</name>
    <dbReference type="NCBI Taxonomy" id="2047868"/>
    <lineage>
        <taxon>Viruses</taxon>
        <taxon>Duplodnaviria</taxon>
        <taxon>Heunggongvirae</taxon>
        <taxon>Uroviricota</taxon>
        <taxon>Caudoviricetes</taxon>
        <taxon>Zierdtviridae</taxon>
        <taxon>Toshachvirinae</taxon>
        <taxon>Ceetrepovirus</taxon>
        <taxon>Ceetrepovirus C3PO</taxon>
        <taxon>Corynebacterium virus C3PO</taxon>
    </lineage>
</organism>
<dbReference type="Proteomes" id="UP000241822">
    <property type="component" value="Segment"/>
</dbReference>
<evidence type="ECO:0008006" key="3">
    <source>
        <dbReference type="Google" id="ProtNLM"/>
    </source>
</evidence>
<proteinExistence type="predicted"/>
<dbReference type="EMBL" id="MG198776">
    <property type="protein sequence ID" value="ATW58445.1"/>
    <property type="molecule type" value="Genomic_DNA"/>
</dbReference>
<accession>A0A2H4P892</accession>
<evidence type="ECO:0000313" key="2">
    <source>
        <dbReference type="Proteomes" id="UP000241822"/>
    </source>
</evidence>
<evidence type="ECO:0000313" key="1">
    <source>
        <dbReference type="EMBL" id="ATW58445.1"/>
    </source>
</evidence>
<name>A0A2H4P892_9CAUD</name>
<keyword evidence="2" id="KW-1185">Reference proteome</keyword>
<reference evidence="1 2" key="1">
    <citation type="submission" date="2017-10" db="EMBL/GenBank/DDBJ databases">
        <authorList>
            <person name="Almansoob K.M."/>
            <person name="Barra A."/>
            <person name="Canlas S.M."/>
            <person name="Chawla N."/>
            <person name="Johnson B.N."/>
            <person name="Kuhl M.D."/>
            <person name="Lin J.Y."/>
            <person name="Patel D.V."/>
            <person name="Reddy A.G."/>
            <person name="Sobol L."/>
            <person name="Solorzano-Papili D."/>
            <person name="Monti D.L."/>
            <person name="Stoner T.H."/>
            <person name="Garlena R.A."/>
            <person name="Russell D.A."/>
            <person name="Pope W.H."/>
            <person name="Jacobs-Sera D."/>
            <person name="Hatfull G.F."/>
        </authorList>
    </citation>
    <scope>NUCLEOTIDE SEQUENCE [LARGE SCALE GENOMIC DNA]</scope>
</reference>
<gene>
    <name evidence="1" type="ORF">SEA_C3PO_16</name>
</gene>
<sequence>MAHANNLGFQPYGDYKNIEDHRWRVTTTGMSDGQNGNLVIDAAAKAEGSHREGGWLLGGVPLYRDADNNLKVFSAEAKTAGAKVAGFTFCPHKITDVNGEFYTDSIPVAIQTRGEIICQWLPVEFDPADLPPRFTNTIL</sequence>